<feature type="domain" description="D-alanyl-D-alanine carboxypeptidase-like core" evidence="2">
    <location>
        <begin position="494"/>
        <end position="584"/>
    </location>
</feature>
<comment type="caution">
    <text evidence="3">The sequence shown here is derived from an EMBL/GenBank/DDBJ whole genome shotgun (WGS) entry which is preliminary data.</text>
</comment>
<organism evidence="3 4">
    <name type="scientific">Sphingomonas jinjuensis</name>
    <dbReference type="NCBI Taxonomy" id="535907"/>
    <lineage>
        <taxon>Bacteria</taxon>
        <taxon>Pseudomonadati</taxon>
        <taxon>Pseudomonadota</taxon>
        <taxon>Alphaproteobacteria</taxon>
        <taxon>Sphingomonadales</taxon>
        <taxon>Sphingomonadaceae</taxon>
        <taxon>Sphingomonas</taxon>
    </lineage>
</organism>
<dbReference type="EMBL" id="JACIEV010000002">
    <property type="protein sequence ID" value="MBB4152900.1"/>
    <property type="molecule type" value="Genomic_DNA"/>
</dbReference>
<dbReference type="CDD" id="cd14814">
    <property type="entry name" value="Peptidase_M15"/>
    <property type="match status" value="1"/>
</dbReference>
<dbReference type="AlphaFoldDB" id="A0A840F4T7"/>
<feature type="region of interest" description="Disordered" evidence="1">
    <location>
        <begin position="348"/>
        <end position="370"/>
    </location>
</feature>
<dbReference type="RefSeq" id="WP_183982594.1">
    <property type="nucleotide sequence ID" value="NZ_JACIEV010000002.1"/>
</dbReference>
<evidence type="ECO:0000313" key="3">
    <source>
        <dbReference type="EMBL" id="MBB4152900.1"/>
    </source>
</evidence>
<evidence type="ECO:0000256" key="1">
    <source>
        <dbReference type="SAM" id="MobiDB-lite"/>
    </source>
</evidence>
<name>A0A840F4T7_9SPHN</name>
<dbReference type="Pfam" id="PF02557">
    <property type="entry name" value="VanY"/>
    <property type="match status" value="1"/>
</dbReference>
<gene>
    <name evidence="3" type="ORF">GGQ80_000788</name>
</gene>
<dbReference type="Gene3D" id="3.30.1380.10">
    <property type="match status" value="1"/>
</dbReference>
<reference evidence="3 4" key="1">
    <citation type="submission" date="2020-08" db="EMBL/GenBank/DDBJ databases">
        <title>Genomic Encyclopedia of Type Strains, Phase IV (KMG-IV): sequencing the most valuable type-strain genomes for metagenomic binning, comparative biology and taxonomic classification.</title>
        <authorList>
            <person name="Goeker M."/>
        </authorList>
    </citation>
    <scope>NUCLEOTIDE SEQUENCE [LARGE SCALE GENOMIC DNA]</scope>
    <source>
        <strain evidence="3 4">YC6723</strain>
    </source>
</reference>
<dbReference type="InterPro" id="IPR009045">
    <property type="entry name" value="Zn_M74/Hedgehog-like"/>
</dbReference>
<sequence>MAARITRDLYLQVSGNADGLKLATKAGRSALLELGAAAGDVKAEVERAFGDLGSNAPASARQIEATYRKTFDAIRANAQAVLSAPTKGAALQVLNAGQAAEQAAIAERQAVALRQVATAAATVSQRAGEAGVAERVLAVAAEANAQAAEHHATALRQQAAVLGNVQGELRSMGVVQGKQTVITGQQRVAFQQLGFQMNDVATQFSSGTPPMQIFAQQSGQVIQALSLMGQEGKGVLASLGGPWGAALTAAVVVAVPFVAKLIEGNNALSDGVDKLTKDAAETDNASRAKEAFARTLTGVEAALRDNEKALKDQGDAYRTVAEKAELAARAQLKVLTAARAARSAELAGLEEQQARNQAAAKSGRGGDPNLQFRLQTQPGLIANRRQYLARVDADIAAANAQLNQSQLDQVAAVAKMSPSEKIQRGYDTLARAATERAKAEKLSAEALDGQLKVIYAQRDAALATEHKRRSEAHRTPNNDQIGREVTVTEATAIARSIGGRVTSGLRSTETQAQIYADKLAGRHDGPVAKPGTSDHERGQAIDIAYGPGISQDSIKRAFRRQGVVIRQLLDEPAQRVFHVGFGKAGPSASTIAKQEQSAADKRARDAEAYDQLLARANEETLRLKRNQVDGIAEAADLDVAAIEVERQRLDSAVDAGVEQRRWTQAQADAVKIVNATNAALKTTEVRSRERQQLLDRQLQQQRAELDRSASLLQLQADLETTNRGRRAIALRLLENDEALARKRAQRLIDSEDPDDQREGRAQLRQIDAEGPLRRQQLDRQFAGPVGQYQQQLQKNVGDMNQALEGVAANGLQSVEDGLTGVLSGTENVADAFEKMAASILADLARIAAQKLILSVIGAFTGGGGGGFSLGASSGGGDFGAIFSAIGGGRQSSLVDPNPNRTVAEAYRELMKGGARVAYASGGRVEGPGGPREDRVLARLSAGEFVINAAAYQRHPELVEAINAGRLPTFADGGLVGGRRIAWRDIPPADRLQRAGGVSAPVSVSIDARGADMAAVARLAASIAELKATLPATIVSTVQDAQSRMYLAS</sequence>
<proteinExistence type="predicted"/>
<dbReference type="SUPFAM" id="SSF55166">
    <property type="entry name" value="Hedgehog/DD-peptidase"/>
    <property type="match status" value="1"/>
</dbReference>
<evidence type="ECO:0000313" key="4">
    <source>
        <dbReference type="Proteomes" id="UP000529795"/>
    </source>
</evidence>
<dbReference type="Proteomes" id="UP000529795">
    <property type="component" value="Unassembled WGS sequence"/>
</dbReference>
<keyword evidence="4" id="KW-1185">Reference proteome</keyword>
<accession>A0A840F4T7</accession>
<dbReference type="InterPro" id="IPR003709">
    <property type="entry name" value="VanY-like_core_dom"/>
</dbReference>
<evidence type="ECO:0000259" key="2">
    <source>
        <dbReference type="Pfam" id="PF02557"/>
    </source>
</evidence>
<protein>
    <recommendedName>
        <fullName evidence="2">D-alanyl-D-alanine carboxypeptidase-like core domain-containing protein</fullName>
    </recommendedName>
</protein>